<evidence type="ECO:0008006" key="3">
    <source>
        <dbReference type="Google" id="ProtNLM"/>
    </source>
</evidence>
<evidence type="ECO:0000256" key="1">
    <source>
        <dbReference type="SAM" id="SignalP"/>
    </source>
</evidence>
<dbReference type="EMBL" id="GEBQ01011336">
    <property type="protein sequence ID" value="JAT28641.1"/>
    <property type="molecule type" value="Transcribed_RNA"/>
</dbReference>
<feature type="non-terminal residue" evidence="2">
    <location>
        <position position="726"/>
    </location>
</feature>
<sequence>SFQISVPELKGGNMDVRSCCLAILFLSSLLATCNGDFSTGAIQAIRCTLYHSVPEDCSSIPEVSVPSYLILAYNESPSSLHNGLRSGKLSQLTDAQVASLPLSLLYLIPRSRLTDLNGTQLGIIIQKHKDDAGLAHQVTASLQHARQQLQLLYKLKASALPQDVIQVVGEGIKLSDLRDGFFDLLPELEEPILAYLRPADYLKLNVNTLYKVNFLLNKLEPSKIPRKATIRVIAQASIRHNFPISKVYWLPSGLTPDELKNESLIHKLDIISLKMDLDSMQARAIFEMYYQNRQLHQGDYIDSIPVLNKLTPALLQRFPVQEHKYDTINSLALPPSLPTACQLAEYVKADCRRTGKLPSDVSENWESRIHYVGKWVYTLPLDTLKEYLHSPLSTAWLRSVQSPALSPIQAFHLTGRGETLNAGAANSLVDLDTMLHALPASQLVSRSTGDISSTVLQHLAAHLPADNMPRTLALVNKIAPLLDQPFILENLLENPDLNSILSLVSPKDLKAVGLRVISWSVTKPDSTEKIRHMPQPILGALLEMVRENLKDSWSWYLLLDKKQVRQLIGGLTCEHIAEMDTGLFVPILAHYNRQRQQSFPKNLQQCCLRKLMEHLQLKMILTQTDSDLGLISVLEPVEIESLGGFVLAGLPAEALKVSQHLDLILATIGKLSNTELLSAATSANIDHVQAIAQLAVKLHGVVDMFTAGNLVWYLPLNAKVPELKLM</sequence>
<accession>A0A1B6LY83</accession>
<dbReference type="AlphaFoldDB" id="A0A1B6LY83"/>
<feature type="signal peptide" evidence="1">
    <location>
        <begin position="1"/>
        <end position="35"/>
    </location>
</feature>
<proteinExistence type="predicted"/>
<name>A0A1B6LY83_9HEMI</name>
<protein>
    <recommendedName>
        <fullName evidence="3">Stereocilin</fullName>
    </recommendedName>
</protein>
<feature type="non-terminal residue" evidence="2">
    <location>
        <position position="1"/>
    </location>
</feature>
<organism evidence="2">
    <name type="scientific">Graphocephala atropunctata</name>
    <dbReference type="NCBI Taxonomy" id="36148"/>
    <lineage>
        <taxon>Eukaryota</taxon>
        <taxon>Metazoa</taxon>
        <taxon>Ecdysozoa</taxon>
        <taxon>Arthropoda</taxon>
        <taxon>Hexapoda</taxon>
        <taxon>Insecta</taxon>
        <taxon>Pterygota</taxon>
        <taxon>Neoptera</taxon>
        <taxon>Paraneoptera</taxon>
        <taxon>Hemiptera</taxon>
        <taxon>Auchenorrhyncha</taxon>
        <taxon>Membracoidea</taxon>
        <taxon>Cicadellidae</taxon>
        <taxon>Cicadellinae</taxon>
        <taxon>Cicadellini</taxon>
        <taxon>Graphocephala</taxon>
    </lineage>
</organism>
<evidence type="ECO:0000313" key="2">
    <source>
        <dbReference type="EMBL" id="JAT28641.1"/>
    </source>
</evidence>
<gene>
    <name evidence="2" type="ORF">g.34564</name>
</gene>
<feature type="chain" id="PRO_5008587736" description="Stereocilin" evidence="1">
    <location>
        <begin position="36"/>
        <end position="726"/>
    </location>
</feature>
<reference evidence="2" key="1">
    <citation type="submission" date="2015-11" db="EMBL/GenBank/DDBJ databases">
        <title>De novo transcriptome assembly of four potential Pierce s Disease insect vectors from Arizona vineyards.</title>
        <authorList>
            <person name="Tassone E.E."/>
        </authorList>
    </citation>
    <scope>NUCLEOTIDE SEQUENCE</scope>
</reference>
<keyword evidence="1" id="KW-0732">Signal</keyword>